<evidence type="ECO:0000256" key="1">
    <source>
        <dbReference type="SAM" id="MobiDB-lite"/>
    </source>
</evidence>
<sequence>MLVQRAHGAENGAKNRLANGPLRVQSNERYAYEAVQSILRR</sequence>
<keyword evidence="3" id="KW-1185">Reference proteome</keyword>
<dbReference type="EMBL" id="ATAX01000008">
    <property type="protein sequence ID" value="EWM54810.1"/>
    <property type="molecule type" value="Genomic_DNA"/>
</dbReference>
<name>W7V1E6_RUMFL</name>
<evidence type="ECO:0000313" key="3">
    <source>
        <dbReference type="Proteomes" id="UP000019365"/>
    </source>
</evidence>
<feature type="region of interest" description="Disordered" evidence="1">
    <location>
        <begin position="1"/>
        <end position="22"/>
    </location>
</feature>
<dbReference type="AlphaFoldDB" id="W7V1E6"/>
<organism evidence="2 3">
    <name type="scientific">Ruminococcus flavefaciens 007c</name>
    <dbReference type="NCBI Taxonomy" id="1341157"/>
    <lineage>
        <taxon>Bacteria</taxon>
        <taxon>Bacillati</taxon>
        <taxon>Bacillota</taxon>
        <taxon>Clostridia</taxon>
        <taxon>Eubacteriales</taxon>
        <taxon>Oscillospiraceae</taxon>
        <taxon>Ruminococcus</taxon>
    </lineage>
</organism>
<reference evidence="2 3" key="1">
    <citation type="journal article" date="2014" name="PLoS ONE">
        <title>Rumen cellulosomics: divergent fiber-degrading strategies revealed by comparative genome-wide analysis of six ruminococcal strains.</title>
        <authorList>
            <person name="Dassa B."/>
            <person name="Borovok I."/>
            <person name="Ruimy-Israeli V."/>
            <person name="Lamed R."/>
            <person name="Flint H.J."/>
            <person name="Duncan S.H."/>
            <person name="Henrissat B."/>
            <person name="Coutinho P."/>
            <person name="Morrison M."/>
            <person name="Mosoni P."/>
            <person name="Yeoman C.J."/>
            <person name="White B.A."/>
            <person name="Bayer E.A."/>
        </authorList>
    </citation>
    <scope>NUCLEOTIDE SEQUENCE [LARGE SCALE GENOMIC DNA]</scope>
    <source>
        <strain evidence="2 3">007c</strain>
    </source>
</reference>
<comment type="caution">
    <text evidence="2">The sequence shown here is derived from an EMBL/GenBank/DDBJ whole genome shotgun (WGS) entry which is preliminary data.</text>
</comment>
<protein>
    <submittedName>
        <fullName evidence="2">Uncharacterized protein</fullName>
    </submittedName>
</protein>
<accession>W7V1E6</accession>
<dbReference type="Proteomes" id="UP000019365">
    <property type="component" value="Unassembled WGS sequence"/>
</dbReference>
<proteinExistence type="predicted"/>
<evidence type="ECO:0000313" key="2">
    <source>
        <dbReference type="EMBL" id="EWM54810.1"/>
    </source>
</evidence>
<gene>
    <name evidence="2" type="ORF">RF007C_10760</name>
</gene>